<dbReference type="InterPro" id="IPR007374">
    <property type="entry name" value="ASCH_domain"/>
</dbReference>
<dbReference type="OrthoDB" id="197554at2759"/>
<feature type="domain" description="ASCH" evidence="1">
    <location>
        <begin position="25"/>
        <end position="117"/>
    </location>
</feature>
<dbReference type="InParanoid" id="D7FGX7"/>
<dbReference type="Pfam" id="PF04266">
    <property type="entry name" value="ASCH"/>
    <property type="match status" value="1"/>
</dbReference>
<gene>
    <name evidence="2" type="ORF">Esi_0102_0075</name>
</gene>
<dbReference type="SUPFAM" id="SSF88697">
    <property type="entry name" value="PUA domain-like"/>
    <property type="match status" value="1"/>
</dbReference>
<dbReference type="CDD" id="cd06554">
    <property type="entry name" value="ASCH_ASC-1_like"/>
    <property type="match status" value="1"/>
</dbReference>
<evidence type="ECO:0000313" key="3">
    <source>
        <dbReference type="Proteomes" id="UP000002630"/>
    </source>
</evidence>
<dbReference type="Gene3D" id="2.30.130.30">
    <property type="entry name" value="Hypothetical protein"/>
    <property type="match status" value="1"/>
</dbReference>
<dbReference type="InterPro" id="IPR039128">
    <property type="entry name" value="TRIP4-like"/>
</dbReference>
<dbReference type="InterPro" id="IPR015947">
    <property type="entry name" value="PUA-like_sf"/>
</dbReference>
<dbReference type="Proteomes" id="UP000002630">
    <property type="component" value="Linkage Group LG23"/>
</dbReference>
<accession>D7FGX7</accession>
<dbReference type="PANTHER" id="PTHR12963:SF0">
    <property type="entry name" value="EXPRESSED PROTEIN"/>
    <property type="match status" value="1"/>
</dbReference>
<protein>
    <recommendedName>
        <fullName evidence="1">ASCH domain-containing protein</fullName>
    </recommendedName>
</protein>
<evidence type="ECO:0000259" key="1">
    <source>
        <dbReference type="Pfam" id="PF04266"/>
    </source>
</evidence>
<evidence type="ECO:0000313" key="2">
    <source>
        <dbReference type="EMBL" id="CBJ48966.1"/>
    </source>
</evidence>
<keyword evidence="3" id="KW-1185">Reference proteome</keyword>
<dbReference type="FunFam" id="2.30.130.30:FF:000002">
    <property type="entry name" value="Activating signal cointegrator 1"/>
    <property type="match status" value="1"/>
</dbReference>
<dbReference type="EMBL" id="FN649748">
    <property type="protein sequence ID" value="CBJ48966.1"/>
    <property type="molecule type" value="Genomic_DNA"/>
</dbReference>
<reference evidence="2 3" key="1">
    <citation type="journal article" date="2010" name="Nature">
        <title>The Ectocarpus genome and the independent evolution of multicellularity in brown algae.</title>
        <authorList>
            <person name="Cock J.M."/>
            <person name="Sterck L."/>
            <person name="Rouze P."/>
            <person name="Scornet D."/>
            <person name="Allen A.E."/>
            <person name="Amoutzias G."/>
            <person name="Anthouard V."/>
            <person name="Artiguenave F."/>
            <person name="Aury J.M."/>
            <person name="Badger J.H."/>
            <person name="Beszteri B."/>
            <person name="Billiau K."/>
            <person name="Bonnet E."/>
            <person name="Bothwell J.H."/>
            <person name="Bowler C."/>
            <person name="Boyen C."/>
            <person name="Brownlee C."/>
            <person name="Carrano C.J."/>
            <person name="Charrier B."/>
            <person name="Cho G.Y."/>
            <person name="Coelho S.M."/>
            <person name="Collen J."/>
            <person name="Corre E."/>
            <person name="Da Silva C."/>
            <person name="Delage L."/>
            <person name="Delaroque N."/>
            <person name="Dittami S.M."/>
            <person name="Doulbeau S."/>
            <person name="Elias M."/>
            <person name="Farnham G."/>
            <person name="Gachon C.M."/>
            <person name="Gschloessl B."/>
            <person name="Heesch S."/>
            <person name="Jabbari K."/>
            <person name="Jubin C."/>
            <person name="Kawai H."/>
            <person name="Kimura K."/>
            <person name="Kloareg B."/>
            <person name="Kupper F.C."/>
            <person name="Lang D."/>
            <person name="Le Bail A."/>
            <person name="Leblanc C."/>
            <person name="Lerouge P."/>
            <person name="Lohr M."/>
            <person name="Lopez P.J."/>
            <person name="Martens C."/>
            <person name="Maumus F."/>
            <person name="Michel G."/>
            <person name="Miranda-Saavedra D."/>
            <person name="Morales J."/>
            <person name="Moreau H."/>
            <person name="Motomura T."/>
            <person name="Nagasato C."/>
            <person name="Napoli C.A."/>
            <person name="Nelson D.R."/>
            <person name="Nyvall-Collen P."/>
            <person name="Peters A.F."/>
            <person name="Pommier C."/>
            <person name="Potin P."/>
            <person name="Poulain J."/>
            <person name="Quesneville H."/>
            <person name="Read B."/>
            <person name="Rensing S.A."/>
            <person name="Ritter A."/>
            <person name="Rousvoal S."/>
            <person name="Samanta M."/>
            <person name="Samson G."/>
            <person name="Schroeder D.C."/>
            <person name="Segurens B."/>
            <person name="Strittmatter M."/>
            <person name="Tonon T."/>
            <person name="Tregear J.W."/>
            <person name="Valentin K."/>
            <person name="von Dassow P."/>
            <person name="Yamagishi T."/>
            <person name="Van de Peer Y."/>
            <person name="Wincker P."/>
        </authorList>
    </citation>
    <scope>NUCLEOTIDE SEQUENCE [LARGE SCALE GENOMIC DNA]</scope>
    <source>
        <strain evidence="3">Ec32 / CCAP1310/4</strain>
    </source>
</reference>
<proteinExistence type="predicted"/>
<dbReference type="STRING" id="2880.D7FGX7"/>
<organism evidence="2 3">
    <name type="scientific">Ectocarpus siliculosus</name>
    <name type="common">Brown alga</name>
    <name type="synonym">Conferva siliculosa</name>
    <dbReference type="NCBI Taxonomy" id="2880"/>
    <lineage>
        <taxon>Eukaryota</taxon>
        <taxon>Sar</taxon>
        <taxon>Stramenopiles</taxon>
        <taxon>Ochrophyta</taxon>
        <taxon>PX clade</taxon>
        <taxon>Phaeophyceae</taxon>
        <taxon>Ectocarpales</taxon>
        <taxon>Ectocarpaceae</taxon>
        <taxon>Ectocarpus</taxon>
    </lineage>
</organism>
<name>D7FGX7_ECTSI</name>
<dbReference type="PANTHER" id="PTHR12963">
    <property type="entry name" value="THYROID RECEPTOR INTERACTING PROTEIN RELATED"/>
    <property type="match status" value="1"/>
</dbReference>
<dbReference type="OMA" id="VNWDQIP"/>
<sequence length="185" mass="20217">MHGQRSKKKANNSMASTARPKNVCLTMHQPWASLLVAGIKRVEGRSWPTEHRGILWVHAAAKEPNPAEVRAVEDQYRSIYAADGISDKLCLPTSYPTSCLLGCVDIVGCLPPAEFQAAEDMPLGPKLESQSEFVFLCQDPRQLVLPFSLSGQHKLWKLDKPTREAAEAGLGAIVHGVSPAVFRSC</sequence>
<dbReference type="EMBL" id="FN647705">
    <property type="protein sequence ID" value="CBJ48966.1"/>
    <property type="molecule type" value="Genomic_DNA"/>
</dbReference>
<dbReference type="eggNOG" id="KOG2845">
    <property type="taxonomic scope" value="Eukaryota"/>
</dbReference>
<dbReference type="AlphaFoldDB" id="D7FGX7"/>